<evidence type="ECO:0000313" key="2">
    <source>
        <dbReference type="Proteomes" id="UP000199494"/>
    </source>
</evidence>
<proteinExistence type="predicted"/>
<keyword evidence="2" id="KW-1185">Reference proteome</keyword>
<organism evidence="1 2">
    <name type="scientific">Prauserella marina</name>
    <dbReference type="NCBI Taxonomy" id="530584"/>
    <lineage>
        <taxon>Bacteria</taxon>
        <taxon>Bacillati</taxon>
        <taxon>Actinomycetota</taxon>
        <taxon>Actinomycetes</taxon>
        <taxon>Pseudonocardiales</taxon>
        <taxon>Pseudonocardiaceae</taxon>
        <taxon>Prauserella</taxon>
    </lineage>
</organism>
<evidence type="ECO:0000313" key="1">
    <source>
        <dbReference type="EMBL" id="SDD25754.1"/>
    </source>
</evidence>
<name>A0A1G6TA78_9PSEU</name>
<dbReference type="EMBL" id="FMZE01000007">
    <property type="protein sequence ID" value="SDD25754.1"/>
    <property type="molecule type" value="Genomic_DNA"/>
</dbReference>
<accession>A0A1G6TA78</accession>
<dbReference type="OrthoDB" id="9809977at2"/>
<dbReference type="NCBIfam" id="NF038065">
    <property type="entry name" value="Pr6Pr"/>
    <property type="match status" value="1"/>
</dbReference>
<protein>
    <submittedName>
        <fullName evidence="1">Uncharacterized protein</fullName>
    </submittedName>
</protein>
<dbReference type="STRING" id="530584.SAMN05421630_10719"/>
<dbReference type="Proteomes" id="UP000199494">
    <property type="component" value="Unassembled WGS sequence"/>
</dbReference>
<reference evidence="1 2" key="1">
    <citation type="submission" date="2016-10" db="EMBL/GenBank/DDBJ databases">
        <authorList>
            <person name="de Groot N.N."/>
        </authorList>
    </citation>
    <scope>NUCLEOTIDE SEQUENCE [LARGE SCALE GENOMIC DNA]</scope>
    <source>
        <strain evidence="1 2">CGMCC 4.5506</strain>
    </source>
</reference>
<dbReference type="InterPro" id="IPR049713">
    <property type="entry name" value="Pr6Pr-like"/>
</dbReference>
<dbReference type="AlphaFoldDB" id="A0A1G6TA78"/>
<sequence>MGGYLDIVTSFRSHLLVLLRFVGFLLVLSAEFSVIGELSPRFNAATHFGYFTVLSNIFAALVLAAGVLVPVPGTVRGASVLYMVTTGIVYAGLLSGIDTQTPPYANWVFHVAVPFLVAVDWLLDPPREHISVRQALRWLAFPAAYLVITLVRGPIIHWYPYPFLDPGEEGYGTVAIMSALIATALCLLTLLIVKVGNSMGGSERPATRAPRR</sequence>
<gene>
    <name evidence="1" type="ORF">SAMN05421630_10719</name>
</gene>